<feature type="domain" description="Solute-binding protein family 3/N-terminal" evidence="3">
    <location>
        <begin position="48"/>
        <end position="271"/>
    </location>
</feature>
<protein>
    <submittedName>
        <fullName evidence="5">Basic amino acid ABC transporter substrate-binding protein</fullName>
    </submittedName>
</protein>
<dbReference type="SUPFAM" id="SSF53850">
    <property type="entry name" value="Periplasmic binding protein-like II"/>
    <property type="match status" value="1"/>
</dbReference>
<dbReference type="RefSeq" id="WP_347325190.1">
    <property type="nucleotide sequence ID" value="NZ_JBCGUH010000005.1"/>
</dbReference>
<dbReference type="PROSITE" id="PS51257">
    <property type="entry name" value="PROKAR_LIPOPROTEIN"/>
    <property type="match status" value="1"/>
</dbReference>
<evidence type="ECO:0000259" key="3">
    <source>
        <dbReference type="SMART" id="SM00062"/>
    </source>
</evidence>
<dbReference type="SMART" id="SM00079">
    <property type="entry name" value="PBPe"/>
    <property type="match status" value="1"/>
</dbReference>
<reference evidence="6" key="1">
    <citation type="journal article" date="2019" name="Int. J. Syst. Evol. Microbiol.">
        <title>The Global Catalogue of Microorganisms (GCM) 10K type strain sequencing project: providing services to taxonomists for standard genome sequencing and annotation.</title>
        <authorList>
            <consortium name="The Broad Institute Genomics Platform"/>
            <consortium name="The Broad Institute Genome Sequencing Center for Infectious Disease"/>
            <person name="Wu L."/>
            <person name="Ma J."/>
        </authorList>
    </citation>
    <scope>NUCLEOTIDE SEQUENCE [LARGE SCALE GENOMIC DNA]</scope>
    <source>
        <strain evidence="6">CCUG 54950</strain>
    </source>
</reference>
<dbReference type="CDD" id="cd13624">
    <property type="entry name" value="PBP2_Arg_Lys_His"/>
    <property type="match status" value="1"/>
</dbReference>
<organism evidence="5 6">
    <name type="scientific">Paenibacillus wenxiniae</name>
    <dbReference type="NCBI Taxonomy" id="1636843"/>
    <lineage>
        <taxon>Bacteria</taxon>
        <taxon>Bacillati</taxon>
        <taxon>Bacillota</taxon>
        <taxon>Bacilli</taxon>
        <taxon>Bacillales</taxon>
        <taxon>Paenibacillaceae</taxon>
        <taxon>Paenibacillus</taxon>
    </lineage>
</organism>
<keyword evidence="6" id="KW-1185">Reference proteome</keyword>
<evidence type="ECO:0000313" key="5">
    <source>
        <dbReference type="EMBL" id="MFD1887317.1"/>
    </source>
</evidence>
<dbReference type="SMART" id="SM00062">
    <property type="entry name" value="PBPb"/>
    <property type="match status" value="1"/>
</dbReference>
<evidence type="ECO:0000259" key="4">
    <source>
        <dbReference type="SMART" id="SM00079"/>
    </source>
</evidence>
<gene>
    <name evidence="5" type="ORF">ACFSC9_17620</name>
</gene>
<dbReference type="EMBL" id="JBHUEH010000023">
    <property type="protein sequence ID" value="MFD1887317.1"/>
    <property type="molecule type" value="Genomic_DNA"/>
</dbReference>
<evidence type="ECO:0000313" key="6">
    <source>
        <dbReference type="Proteomes" id="UP001597233"/>
    </source>
</evidence>
<evidence type="ECO:0000256" key="2">
    <source>
        <dbReference type="SAM" id="SignalP"/>
    </source>
</evidence>
<dbReference type="InterPro" id="IPR001638">
    <property type="entry name" value="Solute-binding_3/MltF_N"/>
</dbReference>
<evidence type="ECO:0000256" key="1">
    <source>
        <dbReference type="ARBA" id="ARBA00022729"/>
    </source>
</evidence>
<dbReference type="PANTHER" id="PTHR35936">
    <property type="entry name" value="MEMBRANE-BOUND LYTIC MUREIN TRANSGLYCOSYLASE F"/>
    <property type="match status" value="1"/>
</dbReference>
<name>A0ABW4RLW9_9BACL</name>
<accession>A0ABW4RLW9</accession>
<comment type="caution">
    <text evidence="5">The sequence shown here is derived from an EMBL/GenBank/DDBJ whole genome shotgun (WGS) entry which is preliminary data.</text>
</comment>
<feature type="domain" description="Ionotropic glutamate receptor C-terminal" evidence="4">
    <location>
        <begin position="48"/>
        <end position="270"/>
    </location>
</feature>
<feature type="chain" id="PRO_5045851388" evidence="2">
    <location>
        <begin position="19"/>
        <end position="284"/>
    </location>
</feature>
<proteinExistence type="predicted"/>
<dbReference type="PANTHER" id="PTHR35936:SF17">
    <property type="entry name" value="ARGININE-BINDING EXTRACELLULAR PROTEIN ARTP"/>
    <property type="match status" value="1"/>
</dbReference>
<feature type="signal peptide" evidence="2">
    <location>
        <begin position="1"/>
        <end position="18"/>
    </location>
</feature>
<dbReference type="Proteomes" id="UP001597233">
    <property type="component" value="Unassembled WGS sequence"/>
</dbReference>
<keyword evidence="1 2" id="KW-0732">Signal</keyword>
<sequence length="284" mass="30890">MKKPFMSLLLTLIFVMLAGCGTPPSQDAASTTSGASSSTETATTDSVPIKFATDASYAPMEFMDLDQVKGFDIDFLDAVMKQAGMKYEVSNTGWDTMLESVRQGTEYQAGISSVSITADRKESYSFSLPYFESTNVIMVKQGSDIKSALDLKNKKVAVQNGTTADILMSGIMGKDNSNLSRFESNALALLELDNGGADAVVADIAIVNEYIKNNPDKKLVSISDSKNFNSEYYGILYPKDSELKAKLDPAIQTIIDNGTYAEIYKKWFGTEPDLTHLKAEMAKG</sequence>
<dbReference type="Gene3D" id="3.40.190.10">
    <property type="entry name" value="Periplasmic binding protein-like II"/>
    <property type="match status" value="2"/>
</dbReference>
<dbReference type="Pfam" id="PF00497">
    <property type="entry name" value="SBP_bac_3"/>
    <property type="match status" value="1"/>
</dbReference>
<dbReference type="InterPro" id="IPR001320">
    <property type="entry name" value="Iontro_rcpt_C"/>
</dbReference>